<proteinExistence type="predicted"/>
<accession>A0A2G5CSC7</accession>
<reference evidence="2 3" key="1">
    <citation type="submission" date="2017-09" db="EMBL/GenBank/DDBJ databases">
        <title>WGS assembly of Aquilegia coerulea Goldsmith.</title>
        <authorList>
            <person name="Hodges S."/>
            <person name="Kramer E."/>
            <person name="Nordborg M."/>
            <person name="Tomkins J."/>
            <person name="Borevitz J."/>
            <person name="Derieg N."/>
            <person name="Yan J."/>
            <person name="Mihaltcheva S."/>
            <person name="Hayes R.D."/>
            <person name="Rokhsar D."/>
        </authorList>
    </citation>
    <scope>NUCLEOTIDE SEQUENCE [LARGE SCALE GENOMIC DNA]</scope>
    <source>
        <strain evidence="3">cv. Goldsmith</strain>
    </source>
</reference>
<evidence type="ECO:0000313" key="3">
    <source>
        <dbReference type="Proteomes" id="UP000230069"/>
    </source>
</evidence>
<feature type="region of interest" description="Disordered" evidence="1">
    <location>
        <begin position="285"/>
        <end position="472"/>
    </location>
</feature>
<protein>
    <recommendedName>
        <fullName evidence="4">Bromo domain-containing protein</fullName>
    </recommendedName>
</protein>
<feature type="compositionally biased region" description="Polar residues" evidence="1">
    <location>
        <begin position="104"/>
        <end position="121"/>
    </location>
</feature>
<organism evidence="2 3">
    <name type="scientific">Aquilegia coerulea</name>
    <name type="common">Rocky mountain columbine</name>
    <dbReference type="NCBI Taxonomy" id="218851"/>
    <lineage>
        <taxon>Eukaryota</taxon>
        <taxon>Viridiplantae</taxon>
        <taxon>Streptophyta</taxon>
        <taxon>Embryophyta</taxon>
        <taxon>Tracheophyta</taxon>
        <taxon>Spermatophyta</taxon>
        <taxon>Magnoliopsida</taxon>
        <taxon>Ranunculales</taxon>
        <taxon>Ranunculaceae</taxon>
        <taxon>Thalictroideae</taxon>
        <taxon>Aquilegia</taxon>
    </lineage>
</organism>
<feature type="compositionally biased region" description="Low complexity" evidence="1">
    <location>
        <begin position="374"/>
        <end position="392"/>
    </location>
</feature>
<gene>
    <name evidence="2" type="ORF">AQUCO_03800054v1</name>
</gene>
<sequence length="472" mass="52547">MLFSTCTGILKIKRSIDWRIAPNRITKSLSIELRDCLETCFEVGELRREVQQYDVSIVSLQLKVKRLTEERERSSKDNQVQPSDLDRTVPEKTISGEDSDRDNQSFNESNSTDLKNENQVTAGVDESDKTQPNKIVACAGAGELDPFPNKQGRSRKFFRDLLVLLNNAIVYFRNNSVEFTAATELRQIVSKEMGLRIQKVDQSPETQELAPPIIPPPALPKLDLEPSDSLLMKQKSSVPMIACRKRSSIIYKAAPERKVEKKEAVVEDKKPAFDRKKQDSLVTLAEEKNVIKKEKRDRPASGTRSSRTVSKSSNRNPSPSSNQASSSKGGTAAEDNSETKAEKEKNNNSTVSKKRSVANFLNRMKKNTSSNGTLLDSLKNSGNSSNNSKGGNAEQKKSSGGRGDVRKEQATRQSVSRRQTRDQSSPAKRSVGRPPKRNASSPITPPVSSKRSRETTETEAAASRQPRKRSRR</sequence>
<dbReference type="FunCoup" id="A0A2G5CSC7">
    <property type="interactions" value="169"/>
</dbReference>
<feature type="compositionally biased region" description="Polar residues" evidence="1">
    <location>
        <begin position="438"/>
        <end position="449"/>
    </location>
</feature>
<dbReference type="STRING" id="218851.A0A2G5CSC7"/>
<dbReference type="OrthoDB" id="1742084at2759"/>
<evidence type="ECO:0008006" key="4">
    <source>
        <dbReference type="Google" id="ProtNLM"/>
    </source>
</evidence>
<feature type="compositionally biased region" description="Polar residues" evidence="1">
    <location>
        <begin position="411"/>
        <end position="427"/>
    </location>
</feature>
<keyword evidence="3" id="KW-1185">Reference proteome</keyword>
<feature type="compositionally biased region" description="Low complexity" evidence="1">
    <location>
        <begin position="310"/>
        <end position="328"/>
    </location>
</feature>
<dbReference type="AlphaFoldDB" id="A0A2G5CSC7"/>
<dbReference type="EMBL" id="KZ305055">
    <property type="protein sequence ID" value="PIA34201.1"/>
    <property type="molecule type" value="Genomic_DNA"/>
</dbReference>
<feature type="region of interest" description="Disordered" evidence="1">
    <location>
        <begin position="68"/>
        <end position="132"/>
    </location>
</feature>
<dbReference type="InParanoid" id="A0A2G5CSC7"/>
<evidence type="ECO:0000313" key="2">
    <source>
        <dbReference type="EMBL" id="PIA34201.1"/>
    </source>
</evidence>
<evidence type="ECO:0000256" key="1">
    <source>
        <dbReference type="SAM" id="MobiDB-lite"/>
    </source>
</evidence>
<feature type="compositionally biased region" description="Basic and acidic residues" evidence="1">
    <location>
        <begin position="337"/>
        <end position="346"/>
    </location>
</feature>
<dbReference type="Proteomes" id="UP000230069">
    <property type="component" value="Unassembled WGS sequence"/>
</dbReference>
<dbReference type="PANTHER" id="PTHR37888">
    <property type="entry name" value="DNA-BINDING BROMODOMAIN-CONTAINING PROTEIN"/>
    <property type="match status" value="1"/>
</dbReference>
<feature type="compositionally biased region" description="Basic and acidic residues" evidence="1">
    <location>
        <begin position="285"/>
        <end position="299"/>
    </location>
</feature>
<name>A0A2G5CSC7_AQUCA</name>
<dbReference type="PANTHER" id="PTHR37888:SF11">
    <property type="entry name" value="DNA-BINDING BROMODOMAIN-CONTAINING PROTEIN"/>
    <property type="match status" value="1"/>
</dbReference>